<organism evidence="1 2">
    <name type="scientific">Peronosclerospora sorghi</name>
    <dbReference type="NCBI Taxonomy" id="230839"/>
    <lineage>
        <taxon>Eukaryota</taxon>
        <taxon>Sar</taxon>
        <taxon>Stramenopiles</taxon>
        <taxon>Oomycota</taxon>
        <taxon>Peronosporomycetes</taxon>
        <taxon>Peronosporales</taxon>
        <taxon>Peronosporaceae</taxon>
        <taxon>Peronosclerospora</taxon>
    </lineage>
</organism>
<accession>A0ACC0WCE2</accession>
<comment type="caution">
    <text evidence="1">The sequence shown here is derived from an EMBL/GenBank/DDBJ whole genome shotgun (WGS) entry which is preliminary data.</text>
</comment>
<evidence type="ECO:0000313" key="1">
    <source>
        <dbReference type="EMBL" id="KAI9915603.1"/>
    </source>
</evidence>
<gene>
    <name evidence="1" type="ORF">PsorP6_008066</name>
</gene>
<proteinExistence type="predicted"/>
<keyword evidence="2" id="KW-1185">Reference proteome</keyword>
<evidence type="ECO:0000313" key="2">
    <source>
        <dbReference type="Proteomes" id="UP001163321"/>
    </source>
</evidence>
<protein>
    <submittedName>
        <fullName evidence="1">Uncharacterized protein</fullName>
    </submittedName>
</protein>
<dbReference type="Proteomes" id="UP001163321">
    <property type="component" value="Chromosome 3"/>
</dbReference>
<name>A0ACC0WCE2_9STRA</name>
<sequence length="167" mass="19157">MELDYTQVRPVELTADVAPSLILRRTRKIKHCQQKQNHAEGSASMETLASHLGQKGSAYYYSSTCRLPCFERSFTDVDSDALLSWMADEGSNNSMRLHDAREAGIPFYISDLFTPHKEENQRHRQSNVMMTREEPESESRTSDSLYNQDQFLKPHQNVNMTDVIIGL</sequence>
<reference evidence="1 2" key="1">
    <citation type="journal article" date="2022" name="bioRxiv">
        <title>The genome of the oomycete Peronosclerospora sorghi, a cosmopolitan pathogen of maize and sorghum, is inflated with dispersed pseudogenes.</title>
        <authorList>
            <person name="Fletcher K."/>
            <person name="Martin F."/>
            <person name="Isakeit T."/>
            <person name="Cavanaugh K."/>
            <person name="Magill C."/>
            <person name="Michelmore R."/>
        </authorList>
    </citation>
    <scope>NUCLEOTIDE SEQUENCE [LARGE SCALE GENOMIC DNA]</scope>
    <source>
        <strain evidence="1">P6</strain>
    </source>
</reference>
<dbReference type="EMBL" id="CM047582">
    <property type="protein sequence ID" value="KAI9915603.1"/>
    <property type="molecule type" value="Genomic_DNA"/>
</dbReference>